<evidence type="ECO:0000313" key="1">
    <source>
        <dbReference type="EMBL" id="ONG45782.1"/>
    </source>
</evidence>
<name>A0A1V2GVJ1_9PROT</name>
<keyword evidence="2" id="KW-1185">Reference proteome</keyword>
<dbReference type="CDD" id="cd16439">
    <property type="entry name" value="beta_Kdo_transferase_KpsC_2"/>
    <property type="match status" value="1"/>
</dbReference>
<evidence type="ECO:0008006" key="3">
    <source>
        <dbReference type="Google" id="ProtNLM"/>
    </source>
</evidence>
<evidence type="ECO:0000313" key="2">
    <source>
        <dbReference type="Proteomes" id="UP000188879"/>
    </source>
</evidence>
<dbReference type="RefSeq" id="WP_076960192.1">
    <property type="nucleotide sequence ID" value="NZ_MLCO01000340.1"/>
</dbReference>
<accession>A0A1V2GVJ1</accession>
<dbReference type="AlphaFoldDB" id="A0A1V2GVJ1"/>
<feature type="non-terminal residue" evidence="1">
    <location>
        <position position="1"/>
    </location>
</feature>
<dbReference type="OrthoDB" id="543755at2"/>
<sequence>AQADLLALPLGARPPAQASGHLLRYAPGPLRSPSFNGRHRTLALLPTPELPPCLLDAPLAAAPAATPEALARAEEFAARLAEQRLGGEAGLPDPGFARLGLPRRAALLVLDPCRPDRAAAARAALAAAEAAAQGRPVLIARDPAAPAEAAFQLRPPTGARLLRARLAPWTLLDLAEDLYGAGPDMALLAAAAGLRVAGRVLPAAPRWAALLAHLRCADPFLSRPWSPGQALDQLAQWQQAQAENRRVAVCLGMAFWKRSRITALFAHAGGAPSFARRPAQALAEAQARRGAVAAWAGAVPPGFRAECAAAGVPLLTVEDGFVRSRGLGARFLPGAAYAVDDRGIYYDPARESALEHLLAITEFSPDLLRRAAELRAAIVARGVTKYNLHGQAPVIAAPQGRKKLLVPGQVEDDASVRLGGGALQGNLALLQAVRDANPEAWLVYKPHPDLEAGFRKGRLPPEALSGLADQVVTGAPLTALFPQIDALHTLTSLSGFEALLRDVPVVTWGQPFYAGWGLTEERAPPMPRRGRRLTLDALVAATLILFPRQVDPLTELPCPPELILERLDDPSVWKVSRWTAHRGIEGWIRGLLARRKGLR</sequence>
<comment type="caution">
    <text evidence="1">The sequence shown here is derived from an EMBL/GenBank/DDBJ whole genome shotgun (WGS) entry which is preliminary data.</text>
</comment>
<proteinExistence type="predicted"/>
<dbReference type="Pfam" id="PF05159">
    <property type="entry name" value="Capsule_synth"/>
    <property type="match status" value="1"/>
</dbReference>
<gene>
    <name evidence="1" type="ORF">BKE38_26095</name>
</gene>
<dbReference type="GO" id="GO:0015774">
    <property type="term" value="P:polysaccharide transport"/>
    <property type="evidence" value="ECO:0007669"/>
    <property type="project" value="InterPro"/>
</dbReference>
<dbReference type="InterPro" id="IPR007833">
    <property type="entry name" value="Capsule_polysaccharide_synth"/>
</dbReference>
<dbReference type="GO" id="GO:0000271">
    <property type="term" value="P:polysaccharide biosynthetic process"/>
    <property type="evidence" value="ECO:0007669"/>
    <property type="project" value="InterPro"/>
</dbReference>
<reference evidence="1 2" key="1">
    <citation type="submission" date="2016-10" db="EMBL/GenBank/DDBJ databases">
        <title>Draft Genome sequence of Roseomonas sp. strain M3.</title>
        <authorList>
            <person name="Subhash Y."/>
            <person name="Lee S."/>
        </authorList>
    </citation>
    <scope>NUCLEOTIDE SEQUENCE [LARGE SCALE GENOMIC DNA]</scope>
    <source>
        <strain evidence="1 2">M3</strain>
    </source>
</reference>
<protein>
    <recommendedName>
        <fullName evidence="3">Beta-3-deoxy-D-manno-oct-2-ulosonic acid transferase</fullName>
    </recommendedName>
</protein>
<dbReference type="EMBL" id="MLCO01000340">
    <property type="protein sequence ID" value="ONG45782.1"/>
    <property type="molecule type" value="Genomic_DNA"/>
</dbReference>
<dbReference type="Proteomes" id="UP000188879">
    <property type="component" value="Unassembled WGS sequence"/>
</dbReference>
<organism evidence="1 2">
    <name type="scientific">Teichococcus deserti</name>
    <dbReference type="NCBI Taxonomy" id="1817963"/>
    <lineage>
        <taxon>Bacteria</taxon>
        <taxon>Pseudomonadati</taxon>
        <taxon>Pseudomonadota</taxon>
        <taxon>Alphaproteobacteria</taxon>
        <taxon>Acetobacterales</taxon>
        <taxon>Roseomonadaceae</taxon>
        <taxon>Roseomonas</taxon>
    </lineage>
</organism>